<keyword evidence="1" id="KW-1133">Transmembrane helix</keyword>
<organism evidence="3 4">
    <name type="scientific">Clavispora lusitaniae</name>
    <name type="common">Candida lusitaniae</name>
    <dbReference type="NCBI Taxonomy" id="36911"/>
    <lineage>
        <taxon>Eukaryota</taxon>
        <taxon>Fungi</taxon>
        <taxon>Dikarya</taxon>
        <taxon>Ascomycota</taxon>
        <taxon>Saccharomycotina</taxon>
        <taxon>Pichiomycetes</taxon>
        <taxon>Metschnikowiaceae</taxon>
        <taxon>Clavispora</taxon>
    </lineage>
</organism>
<dbReference type="AlphaFoldDB" id="A0AA91PZM1"/>
<keyword evidence="2" id="KW-0732">Signal</keyword>
<evidence type="ECO:0000313" key="4">
    <source>
        <dbReference type="Proteomes" id="UP000195602"/>
    </source>
</evidence>
<proteinExistence type="predicted"/>
<accession>A0AA91PZM1</accession>
<feature type="transmembrane region" description="Helical" evidence="1">
    <location>
        <begin position="381"/>
        <end position="408"/>
    </location>
</feature>
<dbReference type="GO" id="GO:0031505">
    <property type="term" value="P:fungal-type cell wall organization"/>
    <property type="evidence" value="ECO:0007669"/>
    <property type="project" value="TreeGrafter"/>
</dbReference>
<dbReference type="InterPro" id="IPR009571">
    <property type="entry name" value="SUR7/Rim9-like_fungi"/>
</dbReference>
<dbReference type="InterPro" id="IPR052413">
    <property type="entry name" value="SUR7_domain"/>
</dbReference>
<feature type="transmembrane region" description="Helical" evidence="1">
    <location>
        <begin position="338"/>
        <end position="361"/>
    </location>
</feature>
<dbReference type="GO" id="GO:0005886">
    <property type="term" value="C:plasma membrane"/>
    <property type="evidence" value="ECO:0007669"/>
    <property type="project" value="InterPro"/>
</dbReference>
<feature type="signal peptide" evidence="2">
    <location>
        <begin position="1"/>
        <end position="21"/>
    </location>
</feature>
<dbReference type="PANTHER" id="PTHR28019">
    <property type="entry name" value="CELL MEMBRANE PROTEIN YLR413W-RELATED"/>
    <property type="match status" value="1"/>
</dbReference>
<evidence type="ECO:0000256" key="1">
    <source>
        <dbReference type="SAM" id="Phobius"/>
    </source>
</evidence>
<feature type="transmembrane region" description="Helical" evidence="1">
    <location>
        <begin position="300"/>
        <end position="326"/>
    </location>
</feature>
<dbReference type="GO" id="GO:0051285">
    <property type="term" value="C:cell cortex of cell tip"/>
    <property type="evidence" value="ECO:0007669"/>
    <property type="project" value="TreeGrafter"/>
</dbReference>
<dbReference type="PANTHER" id="PTHR28019:SF2">
    <property type="entry name" value="CELL MEMBRANE PROTEIN YLR413W-RELATED"/>
    <property type="match status" value="1"/>
</dbReference>
<reference evidence="3 4" key="1">
    <citation type="submission" date="2017-04" db="EMBL/GenBank/DDBJ databases">
        <title>Draft genome of the yeast Clavispora lusitaniae type strain CBS 6936.</title>
        <authorList>
            <person name="Durrens P."/>
            <person name="Klopp C."/>
            <person name="Biteau N."/>
            <person name="Fitton-Ouhabi V."/>
            <person name="Dementhon K."/>
            <person name="Accoceberry I."/>
            <person name="Sherman D.J."/>
            <person name="Noel T."/>
        </authorList>
    </citation>
    <scope>NUCLEOTIDE SEQUENCE [LARGE SCALE GENOMIC DNA]</scope>
    <source>
        <strain evidence="3 4">CBS 6936</strain>
    </source>
</reference>
<dbReference type="Proteomes" id="UP000195602">
    <property type="component" value="Unassembled WGS sequence"/>
</dbReference>
<feature type="chain" id="PRO_5041712711" description="SUR7 family protein" evidence="2">
    <location>
        <begin position="22"/>
        <end position="434"/>
    </location>
</feature>
<protein>
    <recommendedName>
        <fullName evidence="5">SUR7 family protein</fullName>
    </recommendedName>
</protein>
<dbReference type="Pfam" id="PF06687">
    <property type="entry name" value="SUR7"/>
    <property type="match status" value="1"/>
</dbReference>
<dbReference type="EMBL" id="LYUB02000008">
    <property type="protein sequence ID" value="OVF08332.1"/>
    <property type="molecule type" value="Genomic_DNA"/>
</dbReference>
<name>A0AA91PZM1_CLALS</name>
<comment type="caution">
    <text evidence="3">The sequence shown here is derived from an EMBL/GenBank/DDBJ whole genome shotgun (WGS) entry which is preliminary data.</text>
</comment>
<evidence type="ECO:0000313" key="3">
    <source>
        <dbReference type="EMBL" id="OVF08332.1"/>
    </source>
</evidence>
<dbReference type="KEGG" id="clus:A9F13_08g00154"/>
<evidence type="ECO:0000256" key="2">
    <source>
        <dbReference type="SAM" id="SignalP"/>
    </source>
</evidence>
<evidence type="ECO:0008006" key="5">
    <source>
        <dbReference type="Google" id="ProtNLM"/>
    </source>
</evidence>
<gene>
    <name evidence="3" type="ORF">A9F13_08g00154</name>
</gene>
<sequence length="434" mass="46511">MFFRSVSLLLTLAVAVLSAWSLVGSYKNRSYLTDNYLITVQLSNVNVSALISEANAKRDLPEDFDLSSRQIPKPDRSLPLDQRDLDSVTAELGNLFGSATSDVASLVAQATNSGSVPTNVASLVNQATKSGSLPTGDILSQIQSIVSTASIPDSVATLAAGLAGADSISALVKNLNASDLGLADMYSIGYWGYCRGTIEGKNKFVGDLGKVGKPFSNKNVDYTYCSPPKAGYKFDPLGLLRREIVNHIKDEADGVSSALAPITDALSAQLLAIAGSITYEDLGFPGDLKKNLDLLHRVTVASFALILLGTILAVISFVFQLTGLCCSPKNMCLSVMNYAFMILMFIVVLVGSALSTGGYIYARKEVNDNIDQFGAKSFLSVQYYALSWSAVAAGLLLVIFMTLGYCCGCFHSSPRYNRVNPEPQMLYDHKPYGQ</sequence>
<keyword evidence="1" id="KW-0472">Membrane</keyword>
<keyword evidence="1" id="KW-0812">Transmembrane</keyword>